<dbReference type="InterPro" id="IPR004089">
    <property type="entry name" value="MCPsignal_dom"/>
</dbReference>
<evidence type="ECO:0000259" key="4">
    <source>
        <dbReference type="PROSITE" id="PS50111"/>
    </source>
</evidence>
<organism evidence="5 6">
    <name type="scientific">Pontibacillus yanchengensis Y32</name>
    <dbReference type="NCBI Taxonomy" id="1385514"/>
    <lineage>
        <taxon>Bacteria</taxon>
        <taxon>Bacillati</taxon>
        <taxon>Bacillota</taxon>
        <taxon>Bacilli</taxon>
        <taxon>Bacillales</taxon>
        <taxon>Bacillaceae</taxon>
        <taxon>Pontibacillus</taxon>
    </lineage>
</organism>
<sequence>MTLKAAQETPAKASDQRNDVLDSFTHVIPVIKNMLPDIAIGITNREEWIAYYPSRKIDLGVKPGLKINPKEPLADCINLKKEIRTEVDPEFFGFSFTGLATPIYDGNEVVGAVAIQLQEQNEKELLNISEQIVTSLTQANKGVVSIAEGAENLSESSNTLLEQSRKATAEVKNTDDILAFMKQIADRTNLLGLNASIEAARAGEMGKGFSVVAEEIRKFSNETVESTEKIRNTLENIHKSINDMSTSIENIVAVGKEQASSTEEISAFIEEIEEKSKQLNKYASELL</sequence>
<dbReference type="Gene3D" id="1.10.287.950">
    <property type="entry name" value="Methyl-accepting chemotaxis protein"/>
    <property type="match status" value="1"/>
</dbReference>
<evidence type="ECO:0000256" key="2">
    <source>
        <dbReference type="ARBA" id="ARBA00029447"/>
    </source>
</evidence>
<dbReference type="Proteomes" id="UP000030147">
    <property type="component" value="Unassembled WGS sequence"/>
</dbReference>
<keyword evidence="1 3" id="KW-0807">Transducer</keyword>
<evidence type="ECO:0000313" key="6">
    <source>
        <dbReference type="Proteomes" id="UP000030147"/>
    </source>
</evidence>
<dbReference type="SMART" id="SM00283">
    <property type="entry name" value="MA"/>
    <property type="match status" value="1"/>
</dbReference>
<dbReference type="PANTHER" id="PTHR32089:SF112">
    <property type="entry name" value="LYSOZYME-LIKE PROTEIN-RELATED"/>
    <property type="match status" value="1"/>
</dbReference>
<dbReference type="OrthoDB" id="9807021at2"/>
<dbReference type="PROSITE" id="PS50111">
    <property type="entry name" value="CHEMOTAXIS_TRANSDUC_2"/>
    <property type="match status" value="1"/>
</dbReference>
<dbReference type="InterPro" id="IPR004090">
    <property type="entry name" value="Chemotax_Me-accpt_rcpt"/>
</dbReference>
<evidence type="ECO:0000313" key="5">
    <source>
        <dbReference type="EMBL" id="KGP73259.1"/>
    </source>
</evidence>
<comment type="similarity">
    <text evidence="2">Belongs to the methyl-accepting chemotaxis (MCP) protein family.</text>
</comment>
<dbReference type="RefSeq" id="WP_052111225.1">
    <property type="nucleotide sequence ID" value="NZ_AVBF01000015.1"/>
</dbReference>
<proteinExistence type="inferred from homology"/>
<dbReference type="GO" id="GO:0007165">
    <property type="term" value="P:signal transduction"/>
    <property type="evidence" value="ECO:0007669"/>
    <property type="project" value="UniProtKB-KW"/>
</dbReference>
<dbReference type="SUPFAM" id="SSF58104">
    <property type="entry name" value="Methyl-accepting chemotaxis protein (MCP) signaling domain"/>
    <property type="match status" value="1"/>
</dbReference>
<protein>
    <submittedName>
        <fullName evidence="5">Chemotaxis protein</fullName>
    </submittedName>
</protein>
<dbReference type="eggNOG" id="COG0840">
    <property type="taxonomic scope" value="Bacteria"/>
</dbReference>
<dbReference type="GO" id="GO:0004888">
    <property type="term" value="F:transmembrane signaling receptor activity"/>
    <property type="evidence" value="ECO:0007669"/>
    <property type="project" value="InterPro"/>
</dbReference>
<reference evidence="5 6" key="1">
    <citation type="journal article" date="2015" name="Stand. Genomic Sci.">
        <title>High quality draft genome sequence of the moderately halophilic bacterium Pontibacillus yanchengensis Y32(T) and comparison among Pontibacillus genomes.</title>
        <authorList>
            <person name="Huang J."/>
            <person name="Qiao Z.X."/>
            <person name="Tang J.W."/>
            <person name="Wang G."/>
        </authorList>
    </citation>
    <scope>NUCLEOTIDE SEQUENCE [LARGE SCALE GENOMIC DNA]</scope>
    <source>
        <strain evidence="5 6">Y32</strain>
    </source>
</reference>
<evidence type="ECO:0000256" key="1">
    <source>
        <dbReference type="ARBA" id="ARBA00023224"/>
    </source>
</evidence>
<dbReference type="PRINTS" id="PR00260">
    <property type="entry name" value="CHEMTRNSDUCR"/>
</dbReference>
<evidence type="ECO:0000256" key="3">
    <source>
        <dbReference type="PROSITE-ProRule" id="PRU00284"/>
    </source>
</evidence>
<dbReference type="Pfam" id="PF00015">
    <property type="entry name" value="MCPsignal"/>
    <property type="match status" value="1"/>
</dbReference>
<dbReference type="EMBL" id="AVBF01000015">
    <property type="protein sequence ID" value="KGP73259.1"/>
    <property type="molecule type" value="Genomic_DNA"/>
</dbReference>
<accession>A0A0A2TCJ8</accession>
<name>A0A0A2TCJ8_9BACI</name>
<keyword evidence="6" id="KW-1185">Reference proteome</keyword>
<dbReference type="PANTHER" id="PTHR32089">
    <property type="entry name" value="METHYL-ACCEPTING CHEMOTAXIS PROTEIN MCPB"/>
    <property type="match status" value="1"/>
</dbReference>
<feature type="domain" description="Methyl-accepting transducer" evidence="4">
    <location>
        <begin position="139"/>
        <end position="287"/>
    </location>
</feature>
<dbReference type="GO" id="GO:0016020">
    <property type="term" value="C:membrane"/>
    <property type="evidence" value="ECO:0007669"/>
    <property type="project" value="InterPro"/>
</dbReference>
<gene>
    <name evidence="5" type="ORF">N782_06475</name>
</gene>
<comment type="caution">
    <text evidence="5">The sequence shown here is derived from an EMBL/GenBank/DDBJ whole genome shotgun (WGS) entry which is preliminary data.</text>
</comment>
<dbReference type="STRING" id="1385514.N782_06475"/>
<dbReference type="GO" id="GO:0006935">
    <property type="term" value="P:chemotaxis"/>
    <property type="evidence" value="ECO:0007669"/>
    <property type="project" value="InterPro"/>
</dbReference>
<dbReference type="AlphaFoldDB" id="A0A0A2TCJ8"/>